<gene>
    <name evidence="2" type="ORF">K7C98_11840</name>
</gene>
<comment type="caution">
    <text evidence="2">The sequence shown here is derived from an EMBL/GenBank/DDBJ whole genome shotgun (WGS) entry which is preliminary data.</text>
</comment>
<protein>
    <submittedName>
        <fullName evidence="2">Uncharacterized protein</fullName>
    </submittedName>
</protein>
<organism evidence="2 3">
    <name type="scientific">Nannocystis pusilla</name>
    <dbReference type="NCBI Taxonomy" id="889268"/>
    <lineage>
        <taxon>Bacteria</taxon>
        <taxon>Pseudomonadati</taxon>
        <taxon>Myxococcota</taxon>
        <taxon>Polyangia</taxon>
        <taxon>Nannocystales</taxon>
        <taxon>Nannocystaceae</taxon>
        <taxon>Nannocystis</taxon>
    </lineage>
</organism>
<evidence type="ECO:0000256" key="1">
    <source>
        <dbReference type="SAM" id="MobiDB-lite"/>
    </source>
</evidence>
<dbReference type="EMBL" id="JAIRAU010000011">
    <property type="protein sequence ID" value="MBZ5709946.1"/>
    <property type="molecule type" value="Genomic_DNA"/>
</dbReference>
<dbReference type="RefSeq" id="WP_224191718.1">
    <property type="nucleotide sequence ID" value="NZ_JAIRAU010000011.1"/>
</dbReference>
<accession>A0ABS7TP54</accession>
<evidence type="ECO:0000313" key="2">
    <source>
        <dbReference type="EMBL" id="MBZ5709946.1"/>
    </source>
</evidence>
<evidence type="ECO:0000313" key="3">
    <source>
        <dbReference type="Proteomes" id="UP001139031"/>
    </source>
</evidence>
<name>A0ABS7TP54_9BACT</name>
<sequence>MHGQTGGSSVSAVLSVAVELPGSVAPSVVVDELLGSVAASVVVELPGSVAPTVAVALSVGVLVSVPSVIVALTVSVIPTVVSVPPAVHGPQPVIAPSTPPTNKQWRHRPPP</sequence>
<feature type="region of interest" description="Disordered" evidence="1">
    <location>
        <begin position="86"/>
        <end position="111"/>
    </location>
</feature>
<reference evidence="2" key="1">
    <citation type="submission" date="2021-08" db="EMBL/GenBank/DDBJ databases">
        <authorList>
            <person name="Stevens D.C."/>
        </authorList>
    </citation>
    <scope>NUCLEOTIDE SEQUENCE</scope>
    <source>
        <strain evidence="2">DSM 53165</strain>
    </source>
</reference>
<proteinExistence type="predicted"/>
<dbReference type="Proteomes" id="UP001139031">
    <property type="component" value="Unassembled WGS sequence"/>
</dbReference>
<keyword evidence="3" id="KW-1185">Reference proteome</keyword>